<evidence type="ECO:0000259" key="10">
    <source>
        <dbReference type="Pfam" id="PF01266"/>
    </source>
</evidence>
<evidence type="ECO:0000256" key="4">
    <source>
        <dbReference type="ARBA" id="ARBA00022679"/>
    </source>
</evidence>
<keyword evidence="9" id="KW-0511">Multifunctional enzyme</keyword>
<evidence type="ECO:0000313" key="12">
    <source>
        <dbReference type="EMBL" id="QDL37563.1"/>
    </source>
</evidence>
<keyword evidence="13" id="KW-1185">Reference proteome</keyword>
<dbReference type="GO" id="GO:0032259">
    <property type="term" value="P:methylation"/>
    <property type="evidence" value="ECO:0007669"/>
    <property type="project" value="UniProtKB-KW"/>
</dbReference>
<evidence type="ECO:0000256" key="2">
    <source>
        <dbReference type="ARBA" id="ARBA00022603"/>
    </source>
</evidence>
<sequence length="623" mass="66012">MEQDRPPFLQNLGLPGAWAGQSQWRILDTGLGNGERFLAAWHAWKADPQRPRLLHYVALEADALSAAEWQRRAEPESALAPLAQQLRAQCFGLLPGFHRMTFEGGCVLLTVCVGEAKDLLREQQFEADAVHLADIAMPSSEATPRAGAWDLWACKALAHCCRRGTTLAAMHGVPVAVRRALVQVGFVLDADFSQPRAADRPDCSSFRGTFNPAWIPKRRRPAVAPRAPNDLHDPVPRPGRCVVIGAGLSGAAVAASFARRGWQVEVLDAAPAPASGASGLPAGLLAPHISPDDSMLSQLSRCGVRLTLQQARALLREGVDWQPSGLLEHRVDGHAALPVQWPEAGRDWTVAASALQLAQAGLAQATLAYWHAQAAWVKPACLVQALLSQPGIAWHGDAQVAALARADCGWQVLDSAGRVLTRADMVVVAAGFDSRGLLAAATGTTPPLQAIRGQISYGMNTATGCPGPSKLPPFPVNGNGHLTPNVPFGCGSAWFAGASYERDNASASCHAQDHEANLQRLQTLLPNAARQLQTEFSGGQVQAWAGVRCAAPDRLPLLGPTQQPGLWVCTAMGSRGMSLAVLCGELLAALVHGEPLPLEARLARRLAADRFDAAAGARGGNSQ</sequence>
<keyword evidence="8" id="KW-0560">Oxidoreductase</keyword>
<evidence type="ECO:0000256" key="8">
    <source>
        <dbReference type="ARBA" id="ARBA00023002"/>
    </source>
</evidence>
<dbReference type="GO" id="GO:0005737">
    <property type="term" value="C:cytoplasm"/>
    <property type="evidence" value="ECO:0007669"/>
    <property type="project" value="TreeGrafter"/>
</dbReference>
<evidence type="ECO:0000256" key="5">
    <source>
        <dbReference type="ARBA" id="ARBA00022691"/>
    </source>
</evidence>
<keyword evidence="4" id="KW-0808">Transferase</keyword>
<dbReference type="Pfam" id="PF05430">
    <property type="entry name" value="Methyltransf_30"/>
    <property type="match status" value="1"/>
</dbReference>
<dbReference type="NCBIfam" id="TIGR03197">
    <property type="entry name" value="MnmC_Cterm"/>
    <property type="match status" value="1"/>
</dbReference>
<protein>
    <submittedName>
        <fullName evidence="12">FAD-dependent oxidoreductase</fullName>
    </submittedName>
</protein>
<dbReference type="InterPro" id="IPR036188">
    <property type="entry name" value="FAD/NAD-bd_sf"/>
</dbReference>
<dbReference type="Pfam" id="PF01266">
    <property type="entry name" value="DAO"/>
    <property type="match status" value="1"/>
</dbReference>
<dbReference type="InterPro" id="IPR008471">
    <property type="entry name" value="MnmC-like_methylTransf"/>
</dbReference>
<dbReference type="PANTHER" id="PTHR13847">
    <property type="entry name" value="SARCOSINE DEHYDROGENASE-RELATED"/>
    <property type="match status" value="1"/>
</dbReference>
<evidence type="ECO:0000256" key="9">
    <source>
        <dbReference type="ARBA" id="ARBA00023268"/>
    </source>
</evidence>
<feature type="domain" description="FAD dependent oxidoreductase" evidence="10">
    <location>
        <begin position="241"/>
        <end position="590"/>
    </location>
</feature>
<keyword evidence="2" id="KW-0489">Methyltransferase</keyword>
<feature type="domain" description="MnmC-like methyltransferase" evidence="11">
    <location>
        <begin position="80"/>
        <end position="189"/>
    </location>
</feature>
<evidence type="ECO:0000256" key="6">
    <source>
        <dbReference type="ARBA" id="ARBA00022694"/>
    </source>
</evidence>
<evidence type="ECO:0000256" key="7">
    <source>
        <dbReference type="ARBA" id="ARBA00022827"/>
    </source>
</evidence>
<dbReference type="Gene3D" id="3.40.50.150">
    <property type="entry name" value="Vaccinia Virus protein VP39"/>
    <property type="match status" value="1"/>
</dbReference>
<dbReference type="Gene3D" id="3.50.50.60">
    <property type="entry name" value="FAD/NAD(P)-binding domain"/>
    <property type="match status" value="1"/>
</dbReference>
<dbReference type="GO" id="GO:0016645">
    <property type="term" value="F:oxidoreductase activity, acting on the CH-NH group of donors"/>
    <property type="evidence" value="ECO:0007669"/>
    <property type="project" value="InterPro"/>
</dbReference>
<dbReference type="InterPro" id="IPR017610">
    <property type="entry name" value="tRNA_S-uridine_synth_MnmC_C"/>
</dbReference>
<dbReference type="OrthoDB" id="9786494at2"/>
<evidence type="ECO:0000256" key="1">
    <source>
        <dbReference type="ARBA" id="ARBA00022490"/>
    </source>
</evidence>
<dbReference type="GO" id="GO:0008168">
    <property type="term" value="F:methyltransferase activity"/>
    <property type="evidence" value="ECO:0007669"/>
    <property type="project" value="UniProtKB-KW"/>
</dbReference>
<accession>A0A515DAW8</accession>
<organism evidence="12 13">
    <name type="scientific">Rhodoferax sediminis</name>
    <dbReference type="NCBI Taxonomy" id="2509614"/>
    <lineage>
        <taxon>Bacteria</taxon>
        <taxon>Pseudomonadati</taxon>
        <taxon>Pseudomonadota</taxon>
        <taxon>Betaproteobacteria</taxon>
        <taxon>Burkholderiales</taxon>
        <taxon>Comamonadaceae</taxon>
        <taxon>Rhodoferax</taxon>
    </lineage>
</organism>
<dbReference type="InterPro" id="IPR006076">
    <property type="entry name" value="FAD-dep_OxRdtase"/>
</dbReference>
<name>A0A515DAW8_9BURK</name>
<evidence type="ECO:0000313" key="13">
    <source>
        <dbReference type="Proteomes" id="UP000316798"/>
    </source>
</evidence>
<dbReference type="Gene3D" id="3.30.9.10">
    <property type="entry name" value="D-Amino Acid Oxidase, subunit A, domain 2"/>
    <property type="match status" value="1"/>
</dbReference>
<keyword evidence="5" id="KW-0949">S-adenosyl-L-methionine</keyword>
<dbReference type="Proteomes" id="UP000316798">
    <property type="component" value="Chromosome"/>
</dbReference>
<keyword evidence="3" id="KW-0285">Flavoprotein</keyword>
<gene>
    <name evidence="12" type="ORF">EUB48_10005</name>
</gene>
<proteinExistence type="predicted"/>
<dbReference type="SUPFAM" id="SSF51905">
    <property type="entry name" value="FAD/NAD(P)-binding domain"/>
    <property type="match status" value="1"/>
</dbReference>
<reference evidence="12 13" key="1">
    <citation type="submission" date="2019-01" db="EMBL/GenBank/DDBJ databases">
        <title>Genomic insights into a novel species Rhodoferax sp.</title>
        <authorList>
            <person name="Jin L."/>
        </authorList>
    </citation>
    <scope>NUCLEOTIDE SEQUENCE [LARGE SCALE GENOMIC DNA]</scope>
    <source>
        <strain evidence="12 13">CHu59-6-5</strain>
    </source>
</reference>
<evidence type="ECO:0000259" key="11">
    <source>
        <dbReference type="Pfam" id="PF05430"/>
    </source>
</evidence>
<dbReference type="AlphaFoldDB" id="A0A515DAW8"/>
<dbReference type="EMBL" id="CP035503">
    <property type="protein sequence ID" value="QDL37563.1"/>
    <property type="molecule type" value="Genomic_DNA"/>
</dbReference>
<dbReference type="GO" id="GO:0008033">
    <property type="term" value="P:tRNA processing"/>
    <property type="evidence" value="ECO:0007669"/>
    <property type="project" value="UniProtKB-KW"/>
</dbReference>
<keyword evidence="7" id="KW-0274">FAD</keyword>
<keyword evidence="1" id="KW-0963">Cytoplasm</keyword>
<keyword evidence="6" id="KW-0819">tRNA processing</keyword>
<dbReference type="KEGG" id="rhf:EUB48_10005"/>
<dbReference type="PANTHER" id="PTHR13847:SF283">
    <property type="entry name" value="TRNA 5-METHYLAMINOMETHYL-2-THIOURIDINE BIOSYNTHESIS BIFUNCTIONAL PROTEIN MNMC"/>
    <property type="match status" value="1"/>
</dbReference>
<dbReference type="RefSeq" id="WP_142818749.1">
    <property type="nucleotide sequence ID" value="NZ_CP035503.1"/>
</dbReference>
<evidence type="ECO:0000256" key="3">
    <source>
        <dbReference type="ARBA" id="ARBA00022630"/>
    </source>
</evidence>
<dbReference type="InterPro" id="IPR029063">
    <property type="entry name" value="SAM-dependent_MTases_sf"/>
</dbReference>